<dbReference type="SUPFAM" id="SSF52540">
    <property type="entry name" value="P-loop containing nucleoside triphosphate hydrolases"/>
    <property type="match status" value="4"/>
</dbReference>
<dbReference type="Pfam" id="PF12775">
    <property type="entry name" value="AAA_7"/>
    <property type="match status" value="1"/>
</dbReference>
<evidence type="ECO:0000256" key="5">
    <source>
        <dbReference type="ARBA" id="ARBA00022737"/>
    </source>
</evidence>
<dbReference type="Gene3D" id="1.20.920.20">
    <property type="match status" value="1"/>
</dbReference>
<evidence type="ECO:0000259" key="26">
    <source>
        <dbReference type="Pfam" id="PF25007"/>
    </source>
</evidence>
<dbReference type="Pfam" id="PF25007">
    <property type="entry name" value="DYH2-5-8_CC"/>
    <property type="match status" value="1"/>
</dbReference>
<dbReference type="FunFam" id="1.20.58.1120:FF:000028">
    <property type="entry name" value="Putative dynein heavy chain"/>
    <property type="match status" value="1"/>
</dbReference>
<dbReference type="FunFam" id="3.40.50.300:FF:002138">
    <property type="entry name" value="Putative dynein heavy chain"/>
    <property type="match status" value="1"/>
</dbReference>
<keyword evidence="4" id="KW-0493">Microtubule</keyword>
<dbReference type="Gene3D" id="1.10.8.720">
    <property type="entry name" value="Region D6 of dynein motor"/>
    <property type="match status" value="1"/>
</dbReference>
<evidence type="ECO:0000259" key="21">
    <source>
        <dbReference type="Pfam" id="PF12781"/>
    </source>
</evidence>
<evidence type="ECO:0000256" key="8">
    <source>
        <dbReference type="ARBA" id="ARBA00023017"/>
    </source>
</evidence>
<dbReference type="Pfam" id="PF08393">
    <property type="entry name" value="DHC_N2"/>
    <property type="match status" value="1"/>
</dbReference>
<feature type="domain" description="Dynein heavy chain tail" evidence="16">
    <location>
        <begin position="223"/>
        <end position="855"/>
    </location>
</feature>
<evidence type="ECO:0000259" key="23">
    <source>
        <dbReference type="Pfam" id="PF17857"/>
    </source>
</evidence>
<dbReference type="FunFam" id="3.40.50.300:FF:002141">
    <property type="entry name" value="Dynein heavy chain"/>
    <property type="match status" value="1"/>
</dbReference>
<feature type="coiled-coil region" evidence="14">
    <location>
        <begin position="3449"/>
        <end position="3533"/>
    </location>
</feature>
<feature type="domain" description="Dynein heavy chain C-terminal" evidence="25">
    <location>
        <begin position="4427"/>
        <end position="4736"/>
    </location>
</feature>
<dbReference type="FunFam" id="3.20.180.20:FF:000001">
    <property type="entry name" value="Dynein axonemal heavy chain 5"/>
    <property type="match status" value="1"/>
</dbReference>
<evidence type="ECO:0000256" key="9">
    <source>
        <dbReference type="ARBA" id="ARBA00023054"/>
    </source>
</evidence>
<evidence type="ECO:0000256" key="2">
    <source>
        <dbReference type="ARBA" id="ARBA00008887"/>
    </source>
</evidence>
<dbReference type="GO" id="GO:0005524">
    <property type="term" value="F:ATP binding"/>
    <property type="evidence" value="ECO:0007669"/>
    <property type="project" value="UniProtKB-KW"/>
</dbReference>
<dbReference type="Pfam" id="PF12777">
    <property type="entry name" value="MT"/>
    <property type="match status" value="1"/>
</dbReference>
<dbReference type="InterPro" id="IPR004273">
    <property type="entry name" value="Dynein_heavy_D6_P-loop"/>
</dbReference>
<feature type="domain" description="Dynein heavy chain region D6 P-loop" evidence="15">
    <location>
        <begin position="4200"/>
        <end position="4241"/>
    </location>
</feature>
<keyword evidence="13" id="KW-0966">Cell projection</keyword>
<feature type="domain" description="Dynein heavy chain linker" evidence="17">
    <location>
        <begin position="1389"/>
        <end position="1787"/>
    </location>
</feature>
<dbReference type="InterPro" id="IPR013602">
    <property type="entry name" value="Dynein_heavy_linker"/>
</dbReference>
<dbReference type="InterPro" id="IPR042222">
    <property type="entry name" value="Dynein_2_N"/>
</dbReference>
<dbReference type="FunFam" id="3.40.50.300:FF:000044">
    <property type="entry name" value="Dynein heavy chain 5, axonemal"/>
    <property type="match status" value="1"/>
</dbReference>
<reference evidence="27" key="1">
    <citation type="journal article" date="2012" name="Proc. Natl. Acad. Sci. U.S.A.">
        <title>Antigenic diversity is generated by distinct evolutionary mechanisms in African trypanosome species.</title>
        <authorList>
            <person name="Jackson A.P."/>
            <person name="Berry A."/>
            <person name="Aslett M."/>
            <person name="Allison H.C."/>
            <person name="Burton P."/>
            <person name="Vavrova-Anderson J."/>
            <person name="Brown R."/>
            <person name="Browne H."/>
            <person name="Corton N."/>
            <person name="Hauser H."/>
            <person name="Gamble J."/>
            <person name="Gilderthorp R."/>
            <person name="Marcello L."/>
            <person name="McQuillan J."/>
            <person name="Otto T.D."/>
            <person name="Quail M.A."/>
            <person name="Sanders M.J."/>
            <person name="van Tonder A."/>
            <person name="Ginger M.L."/>
            <person name="Field M.C."/>
            <person name="Barry J.D."/>
            <person name="Hertz-Fowler C."/>
            <person name="Berriman M."/>
        </authorList>
    </citation>
    <scope>NUCLEOTIDE SEQUENCE</scope>
    <source>
        <strain evidence="27">Y486</strain>
    </source>
</reference>
<dbReference type="FunFam" id="3.10.490.20:FF:000009">
    <property type="entry name" value="Dynein heavy chain 4"/>
    <property type="match status" value="1"/>
</dbReference>
<dbReference type="InterPro" id="IPR041658">
    <property type="entry name" value="AAA_lid_11"/>
</dbReference>
<dbReference type="Gene3D" id="1.10.8.710">
    <property type="match status" value="1"/>
</dbReference>
<dbReference type="Pfam" id="PF18198">
    <property type="entry name" value="AAA_lid_11"/>
    <property type="match status" value="1"/>
</dbReference>
<dbReference type="InterPro" id="IPR042219">
    <property type="entry name" value="AAA_lid_11_sf"/>
</dbReference>
<evidence type="ECO:0000259" key="22">
    <source>
        <dbReference type="Pfam" id="PF17852"/>
    </source>
</evidence>
<dbReference type="Gene3D" id="3.20.180.20">
    <property type="entry name" value="Dynein heavy chain, N-terminal domain 2"/>
    <property type="match status" value="1"/>
</dbReference>
<dbReference type="Gene3D" id="1.10.472.130">
    <property type="match status" value="1"/>
</dbReference>
<keyword evidence="3" id="KW-0963">Cytoplasm</keyword>
<dbReference type="VEuPathDB" id="TriTrypDB:TvY486_0802700"/>
<evidence type="ECO:0000256" key="1">
    <source>
        <dbReference type="ARBA" id="ARBA00004430"/>
    </source>
</evidence>
<dbReference type="FunFam" id="1.10.8.710:FF:000001">
    <property type="entry name" value="Dynein axonemal heavy chain 2"/>
    <property type="match status" value="1"/>
</dbReference>
<evidence type="ECO:0000256" key="7">
    <source>
        <dbReference type="ARBA" id="ARBA00022840"/>
    </source>
</evidence>
<evidence type="ECO:0000256" key="14">
    <source>
        <dbReference type="SAM" id="Coils"/>
    </source>
</evidence>
<keyword evidence="7" id="KW-0067">ATP-binding</keyword>
<keyword evidence="10" id="KW-0969">Cilium</keyword>
<evidence type="ECO:0000256" key="10">
    <source>
        <dbReference type="ARBA" id="ARBA00023069"/>
    </source>
</evidence>
<dbReference type="FunFam" id="1.20.140.100:FF:000001">
    <property type="entry name" value="dynein heavy chain 17, axonemal"/>
    <property type="match status" value="1"/>
</dbReference>
<feature type="domain" description="Dynein heavy chain 3 AAA+ lid" evidence="23">
    <location>
        <begin position="2800"/>
        <end position="2889"/>
    </location>
</feature>
<dbReference type="PANTHER" id="PTHR22878:SF68">
    <property type="entry name" value="DYNEIN HEAVY CHAIN 6, AXONEMAL-LIKE"/>
    <property type="match status" value="1"/>
</dbReference>
<evidence type="ECO:0000259" key="17">
    <source>
        <dbReference type="Pfam" id="PF08393"/>
    </source>
</evidence>
<dbReference type="Pfam" id="PF12781">
    <property type="entry name" value="AAA_9"/>
    <property type="match status" value="1"/>
</dbReference>
<dbReference type="InterPro" id="IPR026983">
    <property type="entry name" value="DHC"/>
</dbReference>
<gene>
    <name evidence="27" type="ORF">TVY486_0802700</name>
</gene>
<evidence type="ECO:0000313" key="27">
    <source>
        <dbReference type="EMBL" id="CCC49661.1"/>
    </source>
</evidence>
<evidence type="ECO:0000259" key="18">
    <source>
        <dbReference type="Pfam" id="PF12774"/>
    </source>
</evidence>
<evidence type="ECO:0000256" key="6">
    <source>
        <dbReference type="ARBA" id="ARBA00022741"/>
    </source>
</evidence>
<feature type="coiled-coil region" evidence="14">
    <location>
        <begin position="3756"/>
        <end position="3835"/>
    </location>
</feature>
<dbReference type="InterPro" id="IPR043157">
    <property type="entry name" value="Dynein_AAA1S"/>
</dbReference>
<dbReference type="GO" id="GO:0051959">
    <property type="term" value="F:dynein light intermediate chain binding"/>
    <property type="evidence" value="ECO:0007669"/>
    <property type="project" value="InterPro"/>
</dbReference>
<dbReference type="PANTHER" id="PTHR22878">
    <property type="entry name" value="DYNEIN HEAVY CHAIN 6, AXONEMAL-LIKE-RELATED"/>
    <property type="match status" value="1"/>
</dbReference>
<feature type="domain" description="Dynein heavy chain AAA module D4" evidence="20">
    <location>
        <begin position="2959"/>
        <end position="3220"/>
    </location>
</feature>
<feature type="domain" description="Dynein axonemal heavy chain 2/5/8 coiled-coil" evidence="26">
    <location>
        <begin position="1199"/>
        <end position="1316"/>
    </location>
</feature>
<evidence type="ECO:0000259" key="25">
    <source>
        <dbReference type="Pfam" id="PF18199"/>
    </source>
</evidence>
<dbReference type="GO" id="GO:0005874">
    <property type="term" value="C:microtubule"/>
    <property type="evidence" value="ECO:0007669"/>
    <property type="project" value="UniProtKB-KW"/>
</dbReference>
<dbReference type="GO" id="GO:0007018">
    <property type="term" value="P:microtubule-based movement"/>
    <property type="evidence" value="ECO:0007669"/>
    <property type="project" value="InterPro"/>
</dbReference>
<evidence type="ECO:0000259" key="16">
    <source>
        <dbReference type="Pfam" id="PF08385"/>
    </source>
</evidence>
<comment type="similarity">
    <text evidence="2">Belongs to the dynein heavy chain family.</text>
</comment>
<keyword evidence="8" id="KW-0243">Dynein</keyword>
<evidence type="ECO:0000259" key="20">
    <source>
        <dbReference type="Pfam" id="PF12780"/>
    </source>
</evidence>
<evidence type="ECO:0000256" key="12">
    <source>
        <dbReference type="ARBA" id="ARBA00023212"/>
    </source>
</evidence>
<dbReference type="Gene3D" id="1.20.140.100">
    <property type="entry name" value="Dynein heavy chain, N-terminal domain 2"/>
    <property type="match status" value="1"/>
</dbReference>
<dbReference type="GO" id="GO:0005930">
    <property type="term" value="C:axoneme"/>
    <property type="evidence" value="ECO:0007669"/>
    <property type="project" value="UniProtKB-SubCell"/>
</dbReference>
<dbReference type="Gene3D" id="1.20.1270.280">
    <property type="match status" value="1"/>
</dbReference>
<sequence length="4740" mass="544880">MASNLRYSLLNSSSIPECHTECTTWILQRLEEELGCCEKDIGEKHVRLINDFLMGDDDLHALFCYYRAVAPEEDSVEGDEATTSKQNNASLVPELCIIPTIPSISQREVVPGMCMDMLFFARLDPEKLIAPENIDSCIAWSVCRGGNLLESLLRQLQCVITPTLLGNRWPDSLEKDVHSTVHRFMAAMTENVNRLKGRTVLYVPSDLAVHIQESEAHLDREVVQRFEAAAIHWTRQIKEVVGDKDAGLTGDAVGPLEEIAYWRLRARDLGNIRAQLNRSDVACIVRVLKEAKSFYYLEPFLNLRADVEKGTDEAFDSLRFLNTLVEPCTRLSRAGPKEIPDLIPDVLIHAQLTLFYSKSYKKERFFRLLRLISNEIIYRCSQEIDVPAILNGDVGRSMVALQHSVVAGEAWIRECHKMLSATKRRFKMERGEKLDVDESFLNEIDGFVRHRCQNLYEICKAQLQFGFKGILQDSQRSSDRGATTRHTRGARAVAAVEKRGAAGSVVAYGSPLDVPELDQLTTPPSELFSGRLPVFSGNKGPEIETQLLDIQRAFKAKIDTLRRLDYDILDVRSTRWVDDFRALKADIDNLSMMLQQIITAAFDSFNTTEMGAEYIEAFFLVAETEELLLQLDRSKDRVFRMVRDHATIVQGRLQRCFNKAPSIFYLHPPLAGHAMWAENNSFLLEMSTEALGHCYYLRDSPDSADATQLVDRLDRSLRDTIRQKFNEWKSNLPQNPSEYLERFLITKRPNTPKYSPSLYDVNFASELLMLFAEARCWQSLGELLPAHIVDIVSKEERLRVFRENVSHAVRAYNNVVLSLSKEECRLFTMRMAFLESKYMPGMTRLLWNSQGIVEYFVRECRQHVERVQHIVNEFKFTTEYAEHHCKIIADTIAVIFEKKKVYTIEAFVEKQQSHREIVLEKLQTVHERLVDRLYALFNYFRDDYAEDDTVRHEWHRYVAKVELKVEEALRTMVKRTLQTVERTLPTGPSEDRLEEKVFRLDVVVCVSNETKPHIESVPSVRELSHEVNGVCKAIISIVKNIPRLEESLTARIEQEAREENEASKRPAFTYANPRVENALLRGSYFEYITSEQDAIYSLRYVRESFEAIEEKVRDKLSQTWQLHQSDTTDSLWTTQKQDRRIKQGWKLEDYRIHMDHVAQRREGINKQETFSDVLFLQLDFTKMKDSFRIQCQMVIKHYHSLLYADAKEEMNRIYKNFISTVQLLTKEPQTLDELGDQIKRCAAAVEALPEISAKFGPISDTFILITNDTYNYGDVNPEDVRRCEGLPGAFEVYSDQLSKAQQLLAKYKEQFRNDLETDLRALGSNSYALRQRVAEEGPRSHAFSTEEAFKQLNALESRAKELRIMERDLQQGIEIFHLDKPVLDDLVAAENELKVLHSIWALCNDWRSQSRMWRTMHFIKLNSESMLDVCETIRKDLMRLRTELQMTDVWVKLKEEVELMKRLLPIVDDLRTPAIRMRHWEFLKLQLDASFDVEDEKFCLNDLMEVRVETQGEFVANLATSAREEMKIETDLEKIRTYWEETNLIIEPYQGYHKISSVDDINNVLAEHLAMLSSMKMSRFVDSFRSKVVQWEQTLSIATDTIEALLTVQTKWMYLENIFVGSDDIKRKLAAESKRFDNVHSQWLAIISRLINDPNVVRGTRRDGLMEQLNSMDSDLELIQKSLEGFLEDRRRVFPRFYFLSNDDLLEILGHTKDPAKVQPHLRKCFEGLYQLSLKTVRHRIVADAMLASDGETVAFTPPVQVEGLPVESWLRRVEIKMREMVQKRINATLDDLQKSVFDSNKPISRDSLKAWTERNEGQCIITASCINWTMLTENAIMPMEYGELHAGGLSLQRRKASPLYKVYKRWKGMIKKYCQLVRQPQNRMQRNKLVALITIEVHSRDILRHVLSTRVYQEGDFEWSRQLRFYKEDDDTAERPQEAPKVCLVRQTSATVRYDYEYLGNSGRLVVTGLTDRAYMTLTTALQLHRGGLPQGPAGTGKTETVKDLGKGIGKYVMVFNCSDGLDYKSVGRMLSGIAQTGSWSCFDEFNRIEVEVLSVVAQQILSILTAVSERREHFLFEGSDISLNMNCGLFVTMNPGYAGRSELPDNLKALLRPISMMVPDFALICEITLLSEGFEESESLSKKVSILYELMEKQLSKQDHYDFSLRNIKAVLVQAGNLKREGFPGTESQLCLKAMSDMNLPKFVKDDVPLFTGMLNDLFPGVEPEDSGLEALKEASEEELKADGLEVDVHIVTKTLQLWDTLRTRHGVMSVGQTGSGKTVTWRNLSGALRRLKEKNIEPGLYEPVRVTLLNPKSVTMDELYGSYNQATREWKDGILSDIMRQICRDVTDTTYKWMLFDGPVDTLWIESMNTVLDDNKMLTLNSGERITLNPTVRMMFEVQDLSQASPATVSRCGMVYFNVEDLGWMPFFKTWLRSRWEFEIAMGAPRPDDTIRELQEYVKSTVTRVLEYRAHECVELFPTTTLNVIRSFTRMLDALASVEASPFVPGSATYAASHAGENYLPQLRILATFCLMWSAGGSLTVSSREKLDALIRELDSSFPSAETIFEYYPDLGALQWRNWGDHADIQKTFMPPPGTPFHRQIVPTVDTVRYEYIVNELVRSRVQLVLVGTTGTGKSLISKQVLQKLDNEVYVTTQLNFSAQTTAKNIQDIIEGRMEHKSKKVCCPPGGRRMICLVEDLNMPAKEKFGAQPPLELLRQWLDNGYWYDRNTRARRTVNDLQLLCCMTYGRPDITPRLMSKLSVFNITFPSESVITKIFTEILSHRLEPYPELHKLVDSVVKATLQTYLKVSGDLLPIPSKSHYLFNLRDLSKVFQGIYGCYMEVLQCKEHMVALWAHECFRVFSDRMNDPNDKIWFKNLICEKMADIFQTKWNNIMRARSREARTQPIDEKENPLFVDFWDGEYDEMAKYRIVPSKEALREKVEEYLDMYNSEPGARQMNLVFFTDALEHLCRIHRIIRQSRGNALLVGLGGSGRYSLTRLATYMAGYTIFSIEIHKKYDLDRFHEDLRSLYKACGLKAQQKVFYFSDNQIMEPSFLEDLNNMLSTGEVPNLFPKDELQSIRDTVCKQAIANGYRDTPDEMYGFFIDRARANLHLVVAMSPAHKLFRTRLRQFPALVSCTSIDWFVEWPSEALQEVGLRYLQETRESKEEDEHLASIADFFVYMHEITSNTSQEMLEQVRRYNYVTPSSYLDMVRGFRKMLTQKREDILEQRDKLANGMAKLEETKLAVSKMTEELKVQEARLNEKREEVNQATESIKVRQQNAEEQQNLLASEKVKIEQTKRSALADQAEAQADLDRAMPTLLEAQAALDKLDKNDINEIKSYKTPAAMVKTVMYAVQTTLRRKLEWDEAKKSLSEPKFINMLKQYHENNDMTDQRLLDKIEKYVKRPDFTPAAASAVSKAAGGLCQWVIAIHKYGNIYKEVHPKIVKNENAQQKVRAQEEMLRQKEEKLQRIIAEVKQLEIALQHNVDEKTRLMEAAKETEMKLERARIIVDGLEGERDRWIESIARYEAALGTLIGDTLLVSGFLCYAGAFTADYRQKLWLSWMKEIKRQQIPVTKNFDFVDFLADPTEVRDWQQAGLPGDDFSKENGAVVMCGTRWPLMIDPQLQAIKWIKCMEKDRGLKVIDQKQADFQKTVEYAVQFGCPLLLQDILEEIDPLLDSVLSKAIVLKGAKAMLKIGDNYVEYNDSFKLYITTRLSNPHYTPETCSKVCLLNFAVRETGLEEQLLKIVVVEEKPELEQENEQLILDTAEAKKETKRLEDEILNLLSTSQVSLLENKKLVDTLQSARVIAANIKQQLREAEITSEKIQSAREQYRECARRASILFFVLADLGCIDAMYQFALDSYIVLFQGSIQRSAQKISTHSLEERVQTLNDWHTSAVYSNTCRGLFEKHKLLFAFHMTMRILQAEGRVNLEEYVFLMRGGQVLDKQGRLPNPAPSWLSERAWSHILELDKLTNFHGVASSFEQAQESWKQWFLQENPEDAELPDEWQNRTADNYIQRMIFVRCLRLDRVIFMVYEFIETQLGSKFVDPPPFNLKDTFDESANVVPLVFLLSPGVDPTNQLLALAQREGRPLKTLALGQGQGDNAKRAIQECAQSGGWVFLANCHLMVSWLVELEKIIDDLAEQRPHSDFRLWLSSVPTTQFPIGILQRSIKMTTEPPTGISLLGELPPDGLVAVELEKIIDDLAEQRPHSDFRLWLSSVPTTQFPIGILQRSIKMTTEPPTGIKANMVRLYNQFSDEQFNEHSASSPQIYCSLLFALCFFHSVLLERRKFGNLGYNVVYDFTTSDFEVSENIITLYIGNMPSDRVEDIPFVTIRYLIAEASYGGRVTDDWDRRVINTYISQFMCPEIITEERYALSSASEYCIPADINTLQSYKDECMQLPITDPPEAFGQHTNADIASRVAESTMLLENLISVNTTLARGGGSGGSSAKAVSEEARCLEILASLEEPSKSAIPNLIDYDAVYESVKEDTNNALSICLLQEIQRYNVLLKKIIAQKRELRRAVKGEVVMTDELEMVFNALLLSRVPPPWTSAYPSMKPLASWSADLVERVEQMKQWGQRVPNVFWLSGFTYPTGFLKALQQQQARHDHISIDQYTWEFVVLPSEERTIVNRAKKGAYVRGIFLEGAGWNAETNTLCEPRPLELIVPMPIIHFKPMIRDSKPRRPSIYECPLYMYPLRTGTRERPSFVVAVDLESGEAVPEHYTKRGTALLLSTDE</sequence>
<feature type="domain" description="Dynein heavy chain hydrolytic ATP-binding dynein motor region" evidence="18">
    <location>
        <begin position="1955"/>
        <end position="2281"/>
    </location>
</feature>
<feature type="coiled-coil region" evidence="14">
    <location>
        <begin position="3225"/>
        <end position="3304"/>
    </location>
</feature>
<evidence type="ECO:0000256" key="13">
    <source>
        <dbReference type="ARBA" id="ARBA00023273"/>
    </source>
</evidence>
<dbReference type="GO" id="GO:0045505">
    <property type="term" value="F:dynein intermediate chain binding"/>
    <property type="evidence" value="ECO:0007669"/>
    <property type="project" value="InterPro"/>
</dbReference>
<evidence type="ECO:0000259" key="24">
    <source>
        <dbReference type="Pfam" id="PF18198"/>
    </source>
</evidence>
<dbReference type="FunFam" id="1.10.8.1220:FF:000001">
    <property type="entry name" value="Dynein axonemal heavy chain 5"/>
    <property type="match status" value="1"/>
</dbReference>
<dbReference type="Gene3D" id="1.10.287.2620">
    <property type="match status" value="1"/>
</dbReference>
<protein>
    <submittedName>
        <fullName evidence="27">Putative dynein heavy chain</fullName>
    </submittedName>
</protein>
<dbReference type="InterPro" id="IPR027417">
    <property type="entry name" value="P-loop_NTPase"/>
</dbReference>
<dbReference type="Pfam" id="PF17857">
    <property type="entry name" value="AAA_lid_1"/>
    <property type="match status" value="1"/>
</dbReference>
<dbReference type="Pfam" id="PF12780">
    <property type="entry name" value="AAA_8"/>
    <property type="match status" value="1"/>
</dbReference>
<evidence type="ECO:0000259" key="19">
    <source>
        <dbReference type="Pfam" id="PF12777"/>
    </source>
</evidence>
<feature type="domain" description="Dynein heavy chain region D6 P-loop" evidence="15">
    <location>
        <begin position="4068"/>
        <end position="4178"/>
    </location>
</feature>
<dbReference type="Pfam" id="PF08385">
    <property type="entry name" value="DHC_N1"/>
    <property type="match status" value="1"/>
</dbReference>
<keyword evidence="9 14" id="KW-0175">Coiled coil</keyword>
<dbReference type="Pfam" id="PF03028">
    <property type="entry name" value="Dynein_heavy"/>
    <property type="match status" value="2"/>
</dbReference>
<dbReference type="InterPro" id="IPR043160">
    <property type="entry name" value="Dynein_C_barrel"/>
</dbReference>
<evidence type="ECO:0000256" key="3">
    <source>
        <dbReference type="ARBA" id="ARBA00022490"/>
    </source>
</evidence>
<dbReference type="Pfam" id="PF17852">
    <property type="entry name" value="Dynein_AAA_lid"/>
    <property type="match status" value="1"/>
</dbReference>
<accession>G0U0R2</accession>
<keyword evidence="6" id="KW-0547">Nucleotide-binding</keyword>
<dbReference type="InterPro" id="IPR042228">
    <property type="entry name" value="Dynein_linker_3"/>
</dbReference>
<keyword evidence="5" id="KW-0677">Repeat</keyword>
<dbReference type="GO" id="GO:0008569">
    <property type="term" value="F:minus-end-directed microtubule motor activity"/>
    <property type="evidence" value="ECO:0007669"/>
    <property type="project" value="InterPro"/>
</dbReference>
<dbReference type="InterPro" id="IPR024743">
    <property type="entry name" value="Dynein_HC_stalk"/>
</dbReference>
<feature type="domain" description="Dynein heavy chain ATP-binding dynein motor region" evidence="21">
    <location>
        <begin position="3594"/>
        <end position="3815"/>
    </location>
</feature>
<name>G0U0R2_TRYVY</name>
<dbReference type="Gene3D" id="1.20.920.30">
    <property type="match status" value="1"/>
</dbReference>
<evidence type="ECO:0000256" key="4">
    <source>
        <dbReference type="ARBA" id="ARBA00022701"/>
    </source>
</evidence>
<dbReference type="InterPro" id="IPR035699">
    <property type="entry name" value="AAA_6"/>
</dbReference>
<proteinExistence type="inferred from homology"/>
<organism evidence="27">
    <name type="scientific">Trypanosoma vivax (strain Y486)</name>
    <dbReference type="NCBI Taxonomy" id="1055687"/>
    <lineage>
        <taxon>Eukaryota</taxon>
        <taxon>Discoba</taxon>
        <taxon>Euglenozoa</taxon>
        <taxon>Kinetoplastea</taxon>
        <taxon>Metakinetoplastina</taxon>
        <taxon>Trypanosomatida</taxon>
        <taxon>Trypanosomatidae</taxon>
        <taxon>Trypanosoma</taxon>
        <taxon>Duttonella</taxon>
    </lineage>
</organism>
<dbReference type="InterPro" id="IPR024317">
    <property type="entry name" value="Dynein_heavy_chain_D4_dom"/>
</dbReference>
<feature type="coiled-coil region" evidence="14">
    <location>
        <begin position="1345"/>
        <end position="1372"/>
    </location>
</feature>
<dbReference type="Gene3D" id="1.20.58.1120">
    <property type="match status" value="1"/>
</dbReference>
<evidence type="ECO:0000259" key="15">
    <source>
        <dbReference type="Pfam" id="PF03028"/>
    </source>
</evidence>
<dbReference type="Pfam" id="PF18199">
    <property type="entry name" value="Dynein_C"/>
    <property type="match status" value="1"/>
</dbReference>
<dbReference type="Pfam" id="PF12774">
    <property type="entry name" value="AAA_6"/>
    <property type="match status" value="1"/>
</dbReference>
<comment type="subcellular location">
    <subcellularLocation>
        <location evidence="1">Cytoplasm</location>
        <location evidence="1">Cytoskeleton</location>
        <location evidence="1">Cilium axoneme</location>
    </subcellularLocation>
</comment>
<feature type="domain" description="Dynein heavy chain AAA lid" evidence="24">
    <location>
        <begin position="4277"/>
        <end position="4420"/>
    </location>
</feature>
<dbReference type="InterPro" id="IPR041466">
    <property type="entry name" value="Dynein_AAA5_ext"/>
</dbReference>
<evidence type="ECO:0000256" key="11">
    <source>
        <dbReference type="ARBA" id="ARBA00023175"/>
    </source>
</evidence>
<feature type="domain" description="Dynein heavy chain coiled coil stalk" evidence="19">
    <location>
        <begin position="3234"/>
        <end position="3562"/>
    </location>
</feature>
<dbReference type="Gene3D" id="3.10.490.20">
    <property type="match status" value="1"/>
</dbReference>
<dbReference type="InterPro" id="IPR035706">
    <property type="entry name" value="AAA_9"/>
</dbReference>
<dbReference type="FunFam" id="3.40.50.300:FF:000153">
    <property type="entry name" value="Dynein axonemal heavy chain 1"/>
    <property type="match status" value="1"/>
</dbReference>
<dbReference type="EMBL" id="HE573024">
    <property type="protein sequence ID" value="CCC49661.1"/>
    <property type="molecule type" value="Genomic_DNA"/>
</dbReference>
<feature type="domain" description="Dynein heavy chain AAA 5 extension" evidence="22">
    <location>
        <begin position="2457"/>
        <end position="2583"/>
    </location>
</feature>
<dbReference type="Gene3D" id="6.10.140.1060">
    <property type="match status" value="1"/>
</dbReference>
<keyword evidence="12" id="KW-0206">Cytoskeleton</keyword>
<dbReference type="Gene3D" id="1.10.8.1220">
    <property type="match status" value="1"/>
</dbReference>
<dbReference type="InterPro" id="IPR013594">
    <property type="entry name" value="Dynein_heavy_tail"/>
</dbReference>
<dbReference type="InterPro" id="IPR056759">
    <property type="entry name" value="DYH2-5-8_CC"/>
</dbReference>
<dbReference type="GO" id="GO:0030286">
    <property type="term" value="C:dynein complex"/>
    <property type="evidence" value="ECO:0007669"/>
    <property type="project" value="UniProtKB-KW"/>
</dbReference>
<dbReference type="FunFam" id="3.40.50.300:FF:000049">
    <property type="entry name" value="Dynein, axonemal, heavy chain 5"/>
    <property type="match status" value="1"/>
</dbReference>
<dbReference type="FunFam" id="1.20.920.20:FF:000001">
    <property type="entry name" value="dynein heavy chain 2, axonemal"/>
    <property type="match status" value="1"/>
</dbReference>
<dbReference type="InterPro" id="IPR041589">
    <property type="entry name" value="DNAH3_AAA_lid_1"/>
</dbReference>
<keyword evidence="11" id="KW-0505">Motor protein</keyword>
<dbReference type="InterPro" id="IPR041228">
    <property type="entry name" value="Dynein_C"/>
</dbReference>
<dbReference type="Gene3D" id="3.40.50.300">
    <property type="entry name" value="P-loop containing nucleotide triphosphate hydrolases"/>
    <property type="match status" value="6"/>
</dbReference>
<dbReference type="FunFam" id="1.20.920.30:FF:000009">
    <property type="entry name" value="Dynein heavy chain 9"/>
    <property type="match status" value="1"/>
</dbReference>